<dbReference type="SUPFAM" id="SSF55103">
    <property type="entry name" value="FAD-linked oxidases, C-terminal domain"/>
    <property type="match status" value="1"/>
</dbReference>
<dbReference type="Pfam" id="PF01565">
    <property type="entry name" value="FAD_binding_4"/>
    <property type="match status" value="1"/>
</dbReference>
<dbReference type="InterPro" id="IPR036318">
    <property type="entry name" value="FAD-bd_PCMH-like_sf"/>
</dbReference>
<dbReference type="InterPro" id="IPR016166">
    <property type="entry name" value="FAD-bd_PCMH"/>
</dbReference>
<dbReference type="AlphaFoldDB" id="A0A2Z4AET3"/>
<keyword evidence="2" id="KW-0274">FAD</keyword>
<dbReference type="EMBL" id="CP029803">
    <property type="protein sequence ID" value="AWT60681.1"/>
    <property type="molecule type" value="Genomic_DNA"/>
</dbReference>
<name>A0A2Z4AET3_9BACT</name>
<dbReference type="InterPro" id="IPR016169">
    <property type="entry name" value="FAD-bd_PCMH_sub2"/>
</dbReference>
<feature type="domain" description="FAD-binding PCMH-type" evidence="3">
    <location>
        <begin position="7"/>
        <end position="183"/>
    </location>
</feature>
<keyword evidence="1" id="KW-0285">Flavoprotein</keyword>
<dbReference type="Gene3D" id="3.30.465.10">
    <property type="match status" value="1"/>
</dbReference>
<proteinExistence type="predicted"/>
<accession>A0A2Z4AET3</accession>
<evidence type="ECO:0000313" key="5">
    <source>
        <dbReference type="Proteomes" id="UP000247465"/>
    </source>
</evidence>
<evidence type="ECO:0000256" key="1">
    <source>
        <dbReference type="ARBA" id="ARBA00022630"/>
    </source>
</evidence>
<reference evidence="4 5" key="1">
    <citation type="submission" date="2018-06" db="EMBL/GenBank/DDBJ databases">
        <title>Draft Genome Sequence of a Novel Marine Bacterium Related to the Verrucomicrobia.</title>
        <authorList>
            <person name="Vosseberg J."/>
            <person name="Martijn J."/>
            <person name="Ettema T.J.G."/>
        </authorList>
    </citation>
    <scope>NUCLEOTIDE SEQUENCE [LARGE SCALE GENOMIC DNA]</scope>
    <source>
        <strain evidence="4">TARA_B100001123</strain>
    </source>
</reference>
<dbReference type="SUPFAM" id="SSF56176">
    <property type="entry name" value="FAD-binding/transporter-associated domain-like"/>
    <property type="match status" value="1"/>
</dbReference>
<dbReference type="KEGG" id="mtar:DF168_01899"/>
<dbReference type="EC" id="1.-.-.-" evidence="4"/>
<gene>
    <name evidence="4" type="ORF">DF168_01899</name>
</gene>
<evidence type="ECO:0000256" key="2">
    <source>
        <dbReference type="ARBA" id="ARBA00022827"/>
    </source>
</evidence>
<dbReference type="Proteomes" id="UP000247465">
    <property type="component" value="Chromosome"/>
</dbReference>
<protein>
    <submittedName>
        <fullName evidence="4">Putative FAD-linked oxidoreductase</fullName>
        <ecNumber evidence="4">1.-.-.-</ecNumber>
    </submittedName>
</protein>
<dbReference type="PANTHER" id="PTHR11748">
    <property type="entry name" value="D-LACTATE DEHYDROGENASE"/>
    <property type="match status" value="1"/>
</dbReference>
<dbReference type="InterPro" id="IPR006094">
    <property type="entry name" value="Oxid_FAD_bind_N"/>
</dbReference>
<evidence type="ECO:0000259" key="3">
    <source>
        <dbReference type="PROSITE" id="PS51387"/>
    </source>
</evidence>
<sequence length="373" mass="41043">MEGYVWMSKKDLKTTFYPEAADEISEIVRTHRRVQPIGFGTKSGLSHFPEDCIGMRLEKLSGIVEYAPEEFTITVKSGTSVALIQTELEANGQSLPFDPPLVERGATIGGVVASGLSGPGSQRYGGIRDFILGVRFVDGRGIQIRGGGKVVKNSAGFDFPKLMVGSIGRLGILTEVTFKVFPQSEDFQTLRFEFQSIDHAKDAIILLISQSLDLAGLELESDATLYVRIGGLETSFASRISRIQSLLRINGEVFSGRFEALLWQNFREFKNTEGYPTLLKMPISPPRISEIEDLLNNRFAIRRYGAGGRVAWVGLSNSESVVAFGENLKTLGFSALVFLGENVSPLIGAYPGRFFLNRIKNAIDPDGRFLPFL</sequence>
<dbReference type="PANTHER" id="PTHR11748:SF103">
    <property type="entry name" value="GLYCOLATE OXIDASE SUBUNIT GLCE"/>
    <property type="match status" value="1"/>
</dbReference>
<organism evidence="4 5">
    <name type="scientific">Candidatus Moanibacter tarae</name>
    <dbReference type="NCBI Taxonomy" id="2200854"/>
    <lineage>
        <taxon>Bacteria</taxon>
        <taxon>Pseudomonadati</taxon>
        <taxon>Verrucomicrobiota</taxon>
        <taxon>Opitutia</taxon>
        <taxon>Puniceicoccales</taxon>
        <taxon>Puniceicoccales incertae sedis</taxon>
        <taxon>Candidatus Moanibacter</taxon>
    </lineage>
</organism>
<dbReference type="GO" id="GO:0016491">
    <property type="term" value="F:oxidoreductase activity"/>
    <property type="evidence" value="ECO:0007669"/>
    <property type="project" value="UniProtKB-KW"/>
</dbReference>
<dbReference type="PROSITE" id="PS51387">
    <property type="entry name" value="FAD_PCMH"/>
    <property type="match status" value="1"/>
</dbReference>
<dbReference type="InterPro" id="IPR016164">
    <property type="entry name" value="FAD-linked_Oxase-like_C"/>
</dbReference>
<keyword evidence="4" id="KW-0560">Oxidoreductase</keyword>
<evidence type="ECO:0000313" key="4">
    <source>
        <dbReference type="EMBL" id="AWT60681.1"/>
    </source>
</evidence>
<dbReference type="GO" id="GO:0071949">
    <property type="term" value="F:FAD binding"/>
    <property type="evidence" value="ECO:0007669"/>
    <property type="project" value="InterPro"/>
</dbReference>